<evidence type="ECO:0000313" key="9">
    <source>
        <dbReference type="EMBL" id="QEH33150.1"/>
    </source>
</evidence>
<gene>
    <name evidence="7 9" type="primary">hemH</name>
    <name evidence="9" type="ORF">OJF2_16470</name>
</gene>
<evidence type="ECO:0000256" key="8">
    <source>
        <dbReference type="RuleBase" id="RU004185"/>
    </source>
</evidence>
<comment type="similarity">
    <text evidence="1 7 8">Belongs to the ferrochelatase family.</text>
</comment>
<dbReference type="CDD" id="cd03411">
    <property type="entry name" value="Ferrochelatase_N"/>
    <property type="match status" value="1"/>
</dbReference>
<sequence>MNRELSMSELRGASGLAEDVSYDAILVVGFGGPERGEDVMPFLENVTRGRNVPRERLEEVAKHYDHFGGRSPINDHVRDLIAALGPELKRHGVMTPVYWGNRNWHPFLADTLKEMEAAGVRRALAVVLAAYSSYSSCRQYREDIERAREETGAGAPDVDKVRVFYNHPEFVAANADRVREAMAKIEAAARPAFHVTFTAHSIPESMARTSRYEAQLLETCRLVAEEIGVPREGWSLVYQSRSGRPQDPWLGPDILDHLRDLKGRGTAGVIVHPIGFLSDHMEVLYDLDEEARLLCEEIGLPMVRSRTVGTHRGFVRMLRELICERLAGARSEERRSLGQFGPSHDVCPLDCCLPPQRPARAHAAT</sequence>
<dbReference type="GO" id="GO:0005737">
    <property type="term" value="C:cytoplasm"/>
    <property type="evidence" value="ECO:0007669"/>
    <property type="project" value="UniProtKB-SubCell"/>
</dbReference>
<keyword evidence="2 7" id="KW-0408">Iron</keyword>
<feature type="binding site" evidence="7">
    <location>
        <position position="282"/>
    </location>
    <ligand>
        <name>Fe(2+)</name>
        <dbReference type="ChEBI" id="CHEBI:29033"/>
    </ligand>
</feature>
<dbReference type="HAMAP" id="MF_00323">
    <property type="entry name" value="Ferrochelatase"/>
    <property type="match status" value="1"/>
</dbReference>
<dbReference type="InterPro" id="IPR001015">
    <property type="entry name" value="Ferrochelatase"/>
</dbReference>
<keyword evidence="5 7" id="KW-0627">Porphyrin biosynthesis</keyword>
<evidence type="ECO:0000256" key="1">
    <source>
        <dbReference type="ARBA" id="ARBA00007718"/>
    </source>
</evidence>
<keyword evidence="10" id="KW-1185">Reference proteome</keyword>
<dbReference type="GO" id="GO:0004325">
    <property type="term" value="F:ferrochelatase activity"/>
    <property type="evidence" value="ECO:0007669"/>
    <property type="project" value="UniProtKB-UniRule"/>
</dbReference>
<evidence type="ECO:0000256" key="3">
    <source>
        <dbReference type="ARBA" id="ARBA00023133"/>
    </source>
</evidence>
<comment type="catalytic activity">
    <reaction evidence="7">
        <text>heme b + 2 H(+) = protoporphyrin IX + Fe(2+)</text>
        <dbReference type="Rhea" id="RHEA:22584"/>
        <dbReference type="ChEBI" id="CHEBI:15378"/>
        <dbReference type="ChEBI" id="CHEBI:29033"/>
        <dbReference type="ChEBI" id="CHEBI:57306"/>
        <dbReference type="ChEBI" id="CHEBI:60344"/>
        <dbReference type="EC" id="4.98.1.1"/>
    </reaction>
</comment>
<dbReference type="InterPro" id="IPR033644">
    <property type="entry name" value="Ferrochelatase_C"/>
</dbReference>
<dbReference type="CDD" id="cd00419">
    <property type="entry name" value="Ferrochelatase_C"/>
    <property type="match status" value="1"/>
</dbReference>
<feature type="binding site" evidence="7">
    <location>
        <position position="200"/>
    </location>
    <ligand>
        <name>Fe(2+)</name>
        <dbReference type="ChEBI" id="CHEBI:29033"/>
    </ligand>
</feature>
<evidence type="ECO:0000313" key="10">
    <source>
        <dbReference type="Proteomes" id="UP000324233"/>
    </source>
</evidence>
<dbReference type="Pfam" id="PF00762">
    <property type="entry name" value="Ferrochelatase"/>
    <property type="match status" value="1"/>
</dbReference>
<dbReference type="GO" id="GO:0046872">
    <property type="term" value="F:metal ion binding"/>
    <property type="evidence" value="ECO:0007669"/>
    <property type="project" value="UniProtKB-KW"/>
</dbReference>
<dbReference type="GO" id="GO:0006783">
    <property type="term" value="P:heme biosynthetic process"/>
    <property type="evidence" value="ECO:0007669"/>
    <property type="project" value="UniProtKB-UniRule"/>
</dbReference>
<dbReference type="NCBIfam" id="NF000689">
    <property type="entry name" value="PRK00035.2-1"/>
    <property type="match status" value="1"/>
</dbReference>
<keyword evidence="3 7" id="KW-0350">Heme biosynthesis</keyword>
<dbReference type="NCBIfam" id="TIGR00109">
    <property type="entry name" value="hemH"/>
    <property type="match status" value="1"/>
</dbReference>
<dbReference type="UniPathway" id="UPA00252">
    <property type="reaction ID" value="UER00325"/>
</dbReference>
<dbReference type="PANTHER" id="PTHR11108">
    <property type="entry name" value="FERROCHELATASE"/>
    <property type="match status" value="1"/>
</dbReference>
<comment type="function">
    <text evidence="7">Catalyzes the ferrous insertion into protoporphyrin IX.</text>
</comment>
<dbReference type="InterPro" id="IPR033659">
    <property type="entry name" value="Ferrochelatase_N"/>
</dbReference>
<reference evidence="9 10" key="1">
    <citation type="submission" date="2019-08" db="EMBL/GenBank/DDBJ databases">
        <title>Deep-cultivation of Planctomycetes and their phenomic and genomic characterization uncovers novel biology.</title>
        <authorList>
            <person name="Wiegand S."/>
            <person name="Jogler M."/>
            <person name="Boedeker C."/>
            <person name="Pinto D."/>
            <person name="Vollmers J."/>
            <person name="Rivas-Marin E."/>
            <person name="Kohn T."/>
            <person name="Peeters S.H."/>
            <person name="Heuer A."/>
            <person name="Rast P."/>
            <person name="Oberbeckmann S."/>
            <person name="Bunk B."/>
            <person name="Jeske O."/>
            <person name="Meyerdierks A."/>
            <person name="Storesund J.E."/>
            <person name="Kallscheuer N."/>
            <person name="Luecker S."/>
            <person name="Lage O.M."/>
            <person name="Pohl T."/>
            <person name="Merkel B.J."/>
            <person name="Hornburger P."/>
            <person name="Mueller R.-W."/>
            <person name="Bruemmer F."/>
            <person name="Labrenz M."/>
            <person name="Spormann A.M."/>
            <person name="Op den Camp H."/>
            <person name="Overmann J."/>
            <person name="Amann R."/>
            <person name="Jetten M.S.M."/>
            <person name="Mascher T."/>
            <person name="Medema M.H."/>
            <person name="Devos D.P."/>
            <person name="Kaster A.-K."/>
            <person name="Ovreas L."/>
            <person name="Rohde M."/>
            <person name="Galperin M.Y."/>
            <person name="Jogler C."/>
        </authorList>
    </citation>
    <scope>NUCLEOTIDE SEQUENCE [LARGE SCALE GENOMIC DNA]</scope>
    <source>
        <strain evidence="9 10">OJF2</strain>
    </source>
</reference>
<evidence type="ECO:0000256" key="5">
    <source>
        <dbReference type="ARBA" id="ARBA00023244"/>
    </source>
</evidence>
<name>A0A5B9VZP3_9BACT</name>
<dbReference type="PANTHER" id="PTHR11108:SF1">
    <property type="entry name" value="FERROCHELATASE, MITOCHONDRIAL"/>
    <property type="match status" value="1"/>
</dbReference>
<dbReference type="Gene3D" id="3.40.50.1400">
    <property type="match status" value="2"/>
</dbReference>
<dbReference type="EMBL" id="CP042997">
    <property type="protein sequence ID" value="QEH33150.1"/>
    <property type="molecule type" value="Genomic_DNA"/>
</dbReference>
<evidence type="ECO:0000256" key="4">
    <source>
        <dbReference type="ARBA" id="ARBA00023239"/>
    </source>
</evidence>
<dbReference type="SUPFAM" id="SSF53800">
    <property type="entry name" value="Chelatase"/>
    <property type="match status" value="1"/>
</dbReference>
<accession>A0A5B9VZP3</accession>
<dbReference type="RefSeq" id="WP_210420458.1">
    <property type="nucleotide sequence ID" value="NZ_CP042997.1"/>
</dbReference>
<dbReference type="KEGG" id="agv:OJF2_16470"/>
<comment type="catalytic activity">
    <reaction evidence="6">
        <text>Fe-coproporphyrin III + 2 H(+) = coproporphyrin III + Fe(2+)</text>
        <dbReference type="Rhea" id="RHEA:49572"/>
        <dbReference type="ChEBI" id="CHEBI:15378"/>
        <dbReference type="ChEBI" id="CHEBI:29033"/>
        <dbReference type="ChEBI" id="CHEBI:68438"/>
        <dbReference type="ChEBI" id="CHEBI:131725"/>
        <dbReference type="EC" id="4.99.1.9"/>
    </reaction>
    <physiologicalReaction direction="right-to-left" evidence="6">
        <dbReference type="Rhea" id="RHEA:49574"/>
    </physiologicalReaction>
</comment>
<dbReference type="EC" id="4.98.1.1" evidence="7"/>
<evidence type="ECO:0000256" key="7">
    <source>
        <dbReference type="HAMAP-Rule" id="MF_00323"/>
    </source>
</evidence>
<protein>
    <recommendedName>
        <fullName evidence="7">Ferrochelatase</fullName>
        <ecNumber evidence="7">4.98.1.1</ecNumber>
    </recommendedName>
    <alternativeName>
        <fullName evidence="7">Heme synthase</fullName>
    </alternativeName>
    <alternativeName>
        <fullName evidence="7">Protoheme ferro-lyase</fullName>
    </alternativeName>
</protein>
<keyword evidence="7" id="KW-0963">Cytoplasm</keyword>
<keyword evidence="4 7" id="KW-0456">Lyase</keyword>
<dbReference type="Proteomes" id="UP000324233">
    <property type="component" value="Chromosome"/>
</dbReference>
<evidence type="ECO:0000256" key="6">
    <source>
        <dbReference type="ARBA" id="ARBA00024536"/>
    </source>
</evidence>
<organism evidence="9 10">
    <name type="scientific">Aquisphaera giovannonii</name>
    <dbReference type="NCBI Taxonomy" id="406548"/>
    <lineage>
        <taxon>Bacteria</taxon>
        <taxon>Pseudomonadati</taxon>
        <taxon>Planctomycetota</taxon>
        <taxon>Planctomycetia</taxon>
        <taxon>Isosphaerales</taxon>
        <taxon>Isosphaeraceae</taxon>
        <taxon>Aquisphaera</taxon>
    </lineage>
</organism>
<comment type="subcellular location">
    <subcellularLocation>
        <location evidence="7">Cytoplasm</location>
    </subcellularLocation>
</comment>
<evidence type="ECO:0000256" key="2">
    <source>
        <dbReference type="ARBA" id="ARBA00023004"/>
    </source>
</evidence>
<proteinExistence type="inferred from homology"/>
<keyword evidence="7" id="KW-0479">Metal-binding</keyword>
<comment type="pathway">
    <text evidence="7">Porphyrin-containing compound metabolism; protoheme biosynthesis; protoheme from protoporphyrin-IX: step 1/1.</text>
</comment>
<dbReference type="AlphaFoldDB" id="A0A5B9VZP3"/>